<evidence type="ECO:0000313" key="2">
    <source>
        <dbReference type="EMBL" id="CDP80271.1"/>
    </source>
</evidence>
<dbReference type="AlphaFoldDB" id="A0A024LRB5"/>
<protein>
    <submittedName>
        <fullName evidence="2">Hypothetical membrane protein</fullName>
    </submittedName>
</protein>
<feature type="transmembrane region" description="Helical" evidence="1">
    <location>
        <begin position="85"/>
        <end position="104"/>
    </location>
</feature>
<accession>A0A024LRB5</accession>
<evidence type="ECO:0000256" key="1">
    <source>
        <dbReference type="SAM" id="Phobius"/>
    </source>
</evidence>
<keyword evidence="1" id="KW-0812">Transmembrane</keyword>
<proteinExistence type="predicted"/>
<keyword evidence="1" id="KW-0472">Membrane</keyword>
<feature type="transmembrane region" description="Helical" evidence="1">
    <location>
        <begin position="7"/>
        <end position="23"/>
    </location>
</feature>
<reference evidence="2" key="2">
    <citation type="submission" date="2014-05" db="EMBL/GenBank/DDBJ databases">
        <title>Genome sequencing of Bartonella spp. isolated from human blood.</title>
        <authorList>
            <person name="Raoult D."/>
        </authorList>
    </citation>
    <scope>NUCLEOTIDE SEQUENCE</scope>
    <source>
        <strain evidence="2">MVT06</strain>
    </source>
</reference>
<gene>
    <name evidence="2" type="ORF">BN1046_01193</name>
</gene>
<dbReference type="EMBL" id="HG977196">
    <property type="protein sequence ID" value="CDP80271.1"/>
    <property type="molecule type" value="Genomic_DNA"/>
</dbReference>
<sequence>MFKKVKVLTVYITGFVILRFLKIEKNAEFIQAILMFSSIAILITMIFMAAFFNSKLASELYHNPKHQYEKTTDLNIVTDYLHKNLYSFLHLFIIASLLLLFPRNLKQEIVLPFFPWDSKWEFHFYWDVLLWYFFLIFVFNIIFQMYGFINNLIKLLRLNSVHFS</sequence>
<keyword evidence="1" id="KW-1133">Transmembrane helix</keyword>
<feature type="transmembrane region" description="Helical" evidence="1">
    <location>
        <begin position="29"/>
        <end position="52"/>
    </location>
</feature>
<reference evidence="2" key="1">
    <citation type="submission" date="2013-11" db="EMBL/GenBank/DDBJ databases">
        <authorList>
            <person name="GENOMES U."/>
        </authorList>
    </citation>
    <scope>NUCLEOTIDE SEQUENCE</scope>
    <source>
        <strain evidence="2">MVT06</strain>
    </source>
</reference>
<name>A0A024LRB5_9HYPH</name>
<organism evidence="2">
    <name type="scientific">Bartonella schoenbuchensis</name>
    <dbReference type="NCBI Taxonomy" id="165694"/>
    <lineage>
        <taxon>Bacteria</taxon>
        <taxon>Pseudomonadati</taxon>
        <taxon>Pseudomonadota</taxon>
        <taxon>Alphaproteobacteria</taxon>
        <taxon>Hyphomicrobiales</taxon>
        <taxon>Bartonellaceae</taxon>
        <taxon>Bartonella</taxon>
    </lineage>
</organism>
<feature type="transmembrane region" description="Helical" evidence="1">
    <location>
        <begin position="124"/>
        <end position="149"/>
    </location>
</feature>